<evidence type="ECO:0000256" key="1">
    <source>
        <dbReference type="ARBA" id="ARBA00022723"/>
    </source>
</evidence>
<evidence type="ECO:0000256" key="5">
    <source>
        <dbReference type="PIRSR" id="PIRSR604574-2"/>
    </source>
</evidence>
<feature type="domain" description="Fe2OG dioxygenase" evidence="6">
    <location>
        <begin position="117"/>
        <end position="220"/>
    </location>
</feature>
<dbReference type="GO" id="GO:0035516">
    <property type="term" value="F:broad specificity oxidative DNA demethylase activity"/>
    <property type="evidence" value="ECO:0007669"/>
    <property type="project" value="TreeGrafter"/>
</dbReference>
<dbReference type="PROSITE" id="PS51471">
    <property type="entry name" value="FE2OG_OXY"/>
    <property type="match status" value="1"/>
</dbReference>
<dbReference type="PANTHER" id="PTHR16557:SF2">
    <property type="entry name" value="NUCLEIC ACID DIOXYGENASE ALKBH1"/>
    <property type="match status" value="1"/>
</dbReference>
<accession>A0A4Y4DTJ0</accession>
<dbReference type="Gene3D" id="2.60.120.590">
    <property type="entry name" value="Alpha-ketoglutarate-dependent dioxygenase AlkB-like"/>
    <property type="match status" value="1"/>
</dbReference>
<keyword evidence="4 5" id="KW-0408">Iron</keyword>
<evidence type="ECO:0000259" key="6">
    <source>
        <dbReference type="PROSITE" id="PS51471"/>
    </source>
</evidence>
<dbReference type="InterPro" id="IPR027450">
    <property type="entry name" value="AlkB-like"/>
</dbReference>
<dbReference type="SUPFAM" id="SSF51197">
    <property type="entry name" value="Clavaminate synthase-like"/>
    <property type="match status" value="1"/>
</dbReference>
<feature type="binding site" evidence="5">
    <location>
        <position position="191"/>
    </location>
    <ligand>
        <name>Fe cation</name>
        <dbReference type="ChEBI" id="CHEBI:24875"/>
        <note>catalytic</note>
    </ligand>
</feature>
<keyword evidence="1 5" id="KW-0479">Metal-binding</keyword>
<dbReference type="Proteomes" id="UP000316612">
    <property type="component" value="Unassembled WGS sequence"/>
</dbReference>
<comment type="caution">
    <text evidence="7">The sequence shown here is derived from an EMBL/GenBank/DDBJ whole genome shotgun (WGS) entry which is preliminary data.</text>
</comment>
<dbReference type="RefSeq" id="WP_141363243.1">
    <property type="nucleotide sequence ID" value="NZ_BAAAJL010000003.1"/>
</dbReference>
<keyword evidence="8" id="KW-1185">Reference proteome</keyword>
<dbReference type="GO" id="GO:0035515">
    <property type="term" value="F:oxidative RNA demethylase activity"/>
    <property type="evidence" value="ECO:0007669"/>
    <property type="project" value="TreeGrafter"/>
</dbReference>
<dbReference type="InterPro" id="IPR037151">
    <property type="entry name" value="AlkB-like_sf"/>
</dbReference>
<dbReference type="EMBL" id="BJNY01000007">
    <property type="protein sequence ID" value="GED05801.1"/>
    <property type="molecule type" value="Genomic_DNA"/>
</dbReference>
<comment type="cofactor">
    <cofactor evidence="5">
        <name>Fe(2+)</name>
        <dbReference type="ChEBI" id="CHEBI:29033"/>
    </cofactor>
    <text evidence="5">Binds 1 Fe(2+) ion per subunit.</text>
</comment>
<organism evidence="7 8">
    <name type="scientific">Glutamicibacter uratoxydans</name>
    <name type="common">Arthrobacter uratoxydans</name>
    <dbReference type="NCBI Taxonomy" id="43667"/>
    <lineage>
        <taxon>Bacteria</taxon>
        <taxon>Bacillati</taxon>
        <taxon>Actinomycetota</taxon>
        <taxon>Actinomycetes</taxon>
        <taxon>Micrococcales</taxon>
        <taxon>Micrococcaceae</taxon>
        <taxon>Glutamicibacter</taxon>
    </lineage>
</organism>
<evidence type="ECO:0000313" key="7">
    <source>
        <dbReference type="EMBL" id="GED05801.1"/>
    </source>
</evidence>
<feature type="binding site" evidence="5">
    <location>
        <position position="135"/>
    </location>
    <ligand>
        <name>Fe cation</name>
        <dbReference type="ChEBI" id="CHEBI:24875"/>
        <note>catalytic</note>
    </ligand>
</feature>
<dbReference type="OrthoDB" id="9796932at2"/>
<keyword evidence="2" id="KW-0223">Dioxygenase</keyword>
<reference evidence="7 8" key="1">
    <citation type="submission" date="2019-06" db="EMBL/GenBank/DDBJ databases">
        <title>Whole genome shotgun sequence of Glutamicibacter uratoxydans NBRC 15515.</title>
        <authorList>
            <person name="Hosoyama A."/>
            <person name="Uohara A."/>
            <person name="Ohji S."/>
            <person name="Ichikawa N."/>
        </authorList>
    </citation>
    <scope>NUCLEOTIDE SEQUENCE [LARGE SCALE GENOMIC DNA]</scope>
    <source>
        <strain evidence="7 8">NBRC 15515</strain>
    </source>
</reference>
<evidence type="ECO:0000256" key="4">
    <source>
        <dbReference type="ARBA" id="ARBA00023004"/>
    </source>
</evidence>
<feature type="binding site" evidence="5">
    <location>
        <position position="137"/>
    </location>
    <ligand>
        <name>Fe cation</name>
        <dbReference type="ChEBI" id="CHEBI:24875"/>
        <note>catalytic</note>
    </ligand>
</feature>
<evidence type="ECO:0000256" key="2">
    <source>
        <dbReference type="ARBA" id="ARBA00022964"/>
    </source>
</evidence>
<dbReference type="GO" id="GO:0035513">
    <property type="term" value="P:oxidative RNA demethylation"/>
    <property type="evidence" value="ECO:0007669"/>
    <property type="project" value="TreeGrafter"/>
</dbReference>
<dbReference type="GO" id="GO:0005737">
    <property type="term" value="C:cytoplasm"/>
    <property type="evidence" value="ECO:0007669"/>
    <property type="project" value="TreeGrafter"/>
</dbReference>
<dbReference type="Pfam" id="PF13532">
    <property type="entry name" value="2OG-FeII_Oxy_2"/>
    <property type="match status" value="1"/>
</dbReference>
<gene>
    <name evidence="7" type="primary">alkB</name>
    <name evidence="7" type="ORF">AUR04nite_13330</name>
</gene>
<sequence length="222" mass="24534">MESLFDDSALPREPVQLRSGAWHYPHWLSEEAQAWIARRFFEWGRGPVPPHQTLINQNPMSVQSLCLGWHWNPSGYSRTADDINGAPVAPMEQWLVDLGRRAVFDATGDAQKAAGYTPDAAIVNYYDIDAVMGMHQDADEKINAPVVSLSIGDSANFRLGNNVNRNQPWQDVRLASGDLFVFDGASRFAYHAVTKVFPGTAPARCPLAAGRINITLRQTGLS</sequence>
<proteinExistence type="predicted"/>
<dbReference type="AlphaFoldDB" id="A0A4Y4DTJ0"/>
<protein>
    <submittedName>
        <fullName evidence="7">Alkylated DNA repair protein</fullName>
    </submittedName>
</protein>
<dbReference type="InterPro" id="IPR004574">
    <property type="entry name" value="Alkb"/>
</dbReference>
<dbReference type="GO" id="GO:0008198">
    <property type="term" value="F:ferrous iron binding"/>
    <property type="evidence" value="ECO:0007669"/>
    <property type="project" value="TreeGrafter"/>
</dbReference>
<dbReference type="PANTHER" id="PTHR16557">
    <property type="entry name" value="ALKYLATED DNA REPAIR PROTEIN ALKB-RELATED"/>
    <property type="match status" value="1"/>
</dbReference>
<name>A0A4Y4DTJ0_GLUUR</name>
<keyword evidence="3" id="KW-0560">Oxidoreductase</keyword>
<dbReference type="InterPro" id="IPR005123">
    <property type="entry name" value="Oxoglu/Fe-dep_dioxygenase_dom"/>
</dbReference>
<evidence type="ECO:0000256" key="3">
    <source>
        <dbReference type="ARBA" id="ARBA00023002"/>
    </source>
</evidence>
<evidence type="ECO:0000313" key="8">
    <source>
        <dbReference type="Proteomes" id="UP000316612"/>
    </source>
</evidence>